<keyword evidence="2" id="KW-1185">Reference proteome</keyword>
<name>A0A8R1HK87_CAEJA</name>
<dbReference type="EnsemblMetazoa" id="CJA00232b.1">
    <property type="protein sequence ID" value="CJA00232b.1"/>
    <property type="gene ID" value="WBGene00119436"/>
</dbReference>
<evidence type="ECO:0000313" key="2">
    <source>
        <dbReference type="Proteomes" id="UP000005237"/>
    </source>
</evidence>
<dbReference type="AlphaFoldDB" id="A0A8R1HK87"/>
<evidence type="ECO:0000313" key="1">
    <source>
        <dbReference type="EnsemblMetazoa" id="CJA00232b.1"/>
    </source>
</evidence>
<reference evidence="1" key="2">
    <citation type="submission" date="2022-06" db="UniProtKB">
        <authorList>
            <consortium name="EnsemblMetazoa"/>
        </authorList>
    </citation>
    <scope>IDENTIFICATION</scope>
    <source>
        <strain evidence="1">DF5081</strain>
    </source>
</reference>
<accession>A0A8R1HK87</accession>
<sequence>MKMKNSEFRRNIGRENYKIGNFRRNSEEEFSFPRKPGCDCPSGKCQSKEGLTTAYSVEELALRILAKAENVAAEDVALIIHSEEFKNKLGDAEKISALRRFARICPAVARQSCRTVSLETDGGAQRIV</sequence>
<reference evidence="2" key="1">
    <citation type="submission" date="2010-08" db="EMBL/GenBank/DDBJ databases">
        <authorList>
            <consortium name="Caenorhabditis japonica Sequencing Consortium"/>
            <person name="Wilson R.K."/>
        </authorList>
    </citation>
    <scope>NUCLEOTIDE SEQUENCE [LARGE SCALE GENOMIC DNA]</scope>
    <source>
        <strain evidence="2">DF5081</strain>
    </source>
</reference>
<proteinExistence type="predicted"/>
<protein>
    <submittedName>
        <fullName evidence="1">Uncharacterized protein</fullName>
    </submittedName>
</protein>
<organism evidence="1 2">
    <name type="scientific">Caenorhabditis japonica</name>
    <dbReference type="NCBI Taxonomy" id="281687"/>
    <lineage>
        <taxon>Eukaryota</taxon>
        <taxon>Metazoa</taxon>
        <taxon>Ecdysozoa</taxon>
        <taxon>Nematoda</taxon>
        <taxon>Chromadorea</taxon>
        <taxon>Rhabditida</taxon>
        <taxon>Rhabditina</taxon>
        <taxon>Rhabditomorpha</taxon>
        <taxon>Rhabditoidea</taxon>
        <taxon>Rhabditidae</taxon>
        <taxon>Peloderinae</taxon>
        <taxon>Caenorhabditis</taxon>
    </lineage>
</organism>
<dbReference type="Proteomes" id="UP000005237">
    <property type="component" value="Unassembled WGS sequence"/>
</dbReference>